<dbReference type="GO" id="GO:0002161">
    <property type="term" value="F:aminoacyl-tRNA deacylase activity"/>
    <property type="evidence" value="ECO:0007669"/>
    <property type="project" value="InterPro"/>
</dbReference>
<comment type="similarity">
    <text evidence="1">Belongs to the class-I aminoacyl-tRNA synthetase family.</text>
</comment>
<comment type="caution">
    <text evidence="11">The sequence shown here is derived from an EMBL/GenBank/DDBJ whole genome shotgun (WGS) entry which is preliminary data.</text>
</comment>
<comment type="catalytic activity">
    <reaction evidence="9">
        <text>tRNA(Val) + L-valine + ATP = L-valyl-tRNA(Val) + AMP + diphosphate</text>
        <dbReference type="Rhea" id="RHEA:10704"/>
        <dbReference type="Rhea" id="RHEA-COMP:9672"/>
        <dbReference type="Rhea" id="RHEA-COMP:9708"/>
        <dbReference type="ChEBI" id="CHEBI:30616"/>
        <dbReference type="ChEBI" id="CHEBI:33019"/>
        <dbReference type="ChEBI" id="CHEBI:57762"/>
        <dbReference type="ChEBI" id="CHEBI:78442"/>
        <dbReference type="ChEBI" id="CHEBI:78537"/>
        <dbReference type="ChEBI" id="CHEBI:456215"/>
        <dbReference type="EC" id="6.1.1.9"/>
    </reaction>
</comment>
<evidence type="ECO:0000259" key="10">
    <source>
        <dbReference type="Pfam" id="PF00133"/>
    </source>
</evidence>
<dbReference type="EC" id="6.1.1.9" evidence="2"/>
<sequence length="405" mass="46391">HIQAKYVVHSFSHRRLPIIIDVDPSFGKGTVKITPAHDFNDYEVRKRHNAEFIDILNDDGTLNENAGRFKGFRRFQARRAIVDALKEMGLYIDTKDNPMIIPICSRSGESIADAMQAVTDCKLKIQPKTSEQRLFRWLGSFQDWCVSRQLWWGHRVPAYFVRLEKIDFQDPCDNYYWISGQDEEAAMKKAKAKFPDQKFTLEQGIVFYFIFYLVELFLPSPKLCNSNTLMCWTRGSRQACDLYRSLTGPMIGLLQLLSHFSPRDRLGHPVLLGRTRGDAGHQVDFRVPFSQFFCHAMIPVMHGRRMCNVVDPIDVIEGISLETMHQKLYEGNLDAVGIERVKSEQVRLRVGFVFCARRNGDACVDTKSPMSITVTLSYNTTSQKTDYPNDIPQCGTDALRLALCA</sequence>
<gene>
    <name evidence="11" type="ORF">BC938DRAFT_477178</name>
</gene>
<keyword evidence="6" id="KW-0648">Protein biosynthesis</keyword>
<organism evidence="11 12">
    <name type="scientific">Jimgerdemannia flammicorona</name>
    <dbReference type="NCBI Taxonomy" id="994334"/>
    <lineage>
        <taxon>Eukaryota</taxon>
        <taxon>Fungi</taxon>
        <taxon>Fungi incertae sedis</taxon>
        <taxon>Mucoromycota</taxon>
        <taxon>Mucoromycotina</taxon>
        <taxon>Endogonomycetes</taxon>
        <taxon>Endogonales</taxon>
        <taxon>Endogonaceae</taxon>
        <taxon>Jimgerdemannia</taxon>
    </lineage>
</organism>
<protein>
    <recommendedName>
        <fullName evidence="2">valine--tRNA ligase</fullName>
        <ecNumber evidence="2">6.1.1.9</ecNumber>
    </recommendedName>
    <alternativeName>
        <fullName evidence="8">Valyl-tRNA synthetase</fullName>
    </alternativeName>
</protein>
<evidence type="ECO:0000256" key="8">
    <source>
        <dbReference type="ARBA" id="ARBA00029936"/>
    </source>
</evidence>
<evidence type="ECO:0000256" key="5">
    <source>
        <dbReference type="ARBA" id="ARBA00022840"/>
    </source>
</evidence>
<evidence type="ECO:0000256" key="1">
    <source>
        <dbReference type="ARBA" id="ARBA00005594"/>
    </source>
</evidence>
<dbReference type="Proteomes" id="UP000274822">
    <property type="component" value="Unassembled WGS sequence"/>
</dbReference>
<evidence type="ECO:0000256" key="7">
    <source>
        <dbReference type="ARBA" id="ARBA00023146"/>
    </source>
</evidence>
<evidence type="ECO:0000256" key="6">
    <source>
        <dbReference type="ARBA" id="ARBA00022917"/>
    </source>
</evidence>
<proteinExistence type="inferred from homology"/>
<reference evidence="11 12" key="1">
    <citation type="journal article" date="2018" name="New Phytol.">
        <title>Phylogenomics of Endogonaceae and evolution of mycorrhizas within Mucoromycota.</title>
        <authorList>
            <person name="Chang Y."/>
            <person name="Desiro A."/>
            <person name="Na H."/>
            <person name="Sandor L."/>
            <person name="Lipzen A."/>
            <person name="Clum A."/>
            <person name="Barry K."/>
            <person name="Grigoriev I.V."/>
            <person name="Martin F.M."/>
            <person name="Stajich J.E."/>
            <person name="Smith M.E."/>
            <person name="Bonito G."/>
            <person name="Spatafora J.W."/>
        </authorList>
    </citation>
    <scope>NUCLEOTIDE SEQUENCE [LARGE SCALE GENOMIC DNA]</scope>
    <source>
        <strain evidence="11 12">AD002</strain>
    </source>
</reference>
<feature type="non-terminal residue" evidence="11">
    <location>
        <position position="1"/>
    </location>
</feature>
<evidence type="ECO:0000256" key="4">
    <source>
        <dbReference type="ARBA" id="ARBA00022741"/>
    </source>
</evidence>
<dbReference type="AlphaFoldDB" id="A0A433PBF6"/>
<evidence type="ECO:0000256" key="9">
    <source>
        <dbReference type="ARBA" id="ARBA00047552"/>
    </source>
</evidence>
<evidence type="ECO:0000313" key="11">
    <source>
        <dbReference type="EMBL" id="RUS14858.1"/>
    </source>
</evidence>
<dbReference type="InterPro" id="IPR014729">
    <property type="entry name" value="Rossmann-like_a/b/a_fold"/>
</dbReference>
<keyword evidence="4" id="KW-0547">Nucleotide-binding</keyword>
<dbReference type="SUPFAM" id="SSF50677">
    <property type="entry name" value="ValRS/IleRS/LeuRS editing domain"/>
    <property type="match status" value="1"/>
</dbReference>
<evidence type="ECO:0000256" key="3">
    <source>
        <dbReference type="ARBA" id="ARBA00022598"/>
    </source>
</evidence>
<dbReference type="SUPFAM" id="SSF52374">
    <property type="entry name" value="Nucleotidylyl transferase"/>
    <property type="match status" value="1"/>
</dbReference>
<dbReference type="InterPro" id="IPR009008">
    <property type="entry name" value="Val/Leu/Ile-tRNA-synth_edit"/>
</dbReference>
<keyword evidence="7 11" id="KW-0030">Aminoacyl-tRNA synthetase</keyword>
<keyword evidence="12" id="KW-1185">Reference proteome</keyword>
<dbReference type="InterPro" id="IPR002303">
    <property type="entry name" value="Valyl-tRNA_ligase"/>
</dbReference>
<dbReference type="Pfam" id="PF00133">
    <property type="entry name" value="tRNA-synt_1"/>
    <property type="match status" value="1"/>
</dbReference>
<accession>A0A433PBF6</accession>
<dbReference type="EMBL" id="RBNJ01026500">
    <property type="protein sequence ID" value="RUS14858.1"/>
    <property type="molecule type" value="Genomic_DNA"/>
</dbReference>
<evidence type="ECO:0000313" key="12">
    <source>
        <dbReference type="Proteomes" id="UP000274822"/>
    </source>
</evidence>
<dbReference type="Gene3D" id="3.90.740.10">
    <property type="entry name" value="Valyl/Leucyl/Isoleucyl-tRNA synthetase, editing domain"/>
    <property type="match status" value="1"/>
</dbReference>
<dbReference type="GO" id="GO:0005829">
    <property type="term" value="C:cytosol"/>
    <property type="evidence" value="ECO:0007669"/>
    <property type="project" value="TreeGrafter"/>
</dbReference>
<dbReference type="InterPro" id="IPR002300">
    <property type="entry name" value="aa-tRNA-synth_Ia"/>
</dbReference>
<dbReference type="GO" id="GO:0004832">
    <property type="term" value="F:valine-tRNA ligase activity"/>
    <property type="evidence" value="ECO:0007669"/>
    <property type="project" value="UniProtKB-EC"/>
</dbReference>
<keyword evidence="3" id="KW-0436">Ligase</keyword>
<dbReference type="Gene3D" id="3.40.50.620">
    <property type="entry name" value="HUPs"/>
    <property type="match status" value="1"/>
</dbReference>
<dbReference type="GO" id="GO:0005524">
    <property type="term" value="F:ATP binding"/>
    <property type="evidence" value="ECO:0007669"/>
    <property type="project" value="UniProtKB-KW"/>
</dbReference>
<evidence type="ECO:0000256" key="2">
    <source>
        <dbReference type="ARBA" id="ARBA00013169"/>
    </source>
</evidence>
<dbReference type="GO" id="GO:0006438">
    <property type="term" value="P:valyl-tRNA aminoacylation"/>
    <property type="evidence" value="ECO:0007669"/>
    <property type="project" value="InterPro"/>
</dbReference>
<feature type="domain" description="Aminoacyl-tRNA synthetase class Ia" evidence="10">
    <location>
        <begin position="112"/>
        <end position="199"/>
    </location>
</feature>
<name>A0A433PBF6_9FUNG</name>
<dbReference type="PANTHER" id="PTHR11946">
    <property type="entry name" value="VALYL-TRNA SYNTHETASES"/>
    <property type="match status" value="1"/>
</dbReference>
<dbReference type="PANTHER" id="PTHR11946:SF109">
    <property type="entry name" value="VALINE--TRNA LIGASE"/>
    <property type="match status" value="1"/>
</dbReference>
<keyword evidence="5" id="KW-0067">ATP-binding</keyword>